<name>A0A6N9SZR3_9HYPH</name>
<dbReference type="EMBL" id="JAAAMG010000006">
    <property type="protein sequence ID" value="NDW04603.1"/>
    <property type="molecule type" value="Genomic_DNA"/>
</dbReference>
<feature type="binding site" evidence="12">
    <location>
        <position position="86"/>
    </location>
    <ligand>
        <name>Mg(2+)</name>
        <dbReference type="ChEBI" id="CHEBI:18420"/>
        <label>1</label>
        <note>catalytic</note>
    </ligand>
</feature>
<dbReference type="UniPathway" id="UPA00031">
    <property type="reaction ID" value="UER00013"/>
</dbReference>
<dbReference type="PRINTS" id="PR00377">
    <property type="entry name" value="IMPHPHTASES"/>
</dbReference>
<evidence type="ECO:0000256" key="12">
    <source>
        <dbReference type="PIRSR" id="PIRSR600760-2"/>
    </source>
</evidence>
<organism evidence="13 14">
    <name type="scientific">Jiella pacifica</name>
    <dbReference type="NCBI Taxonomy" id="2696469"/>
    <lineage>
        <taxon>Bacteria</taxon>
        <taxon>Pseudomonadati</taxon>
        <taxon>Pseudomonadota</taxon>
        <taxon>Alphaproteobacteria</taxon>
        <taxon>Hyphomicrobiales</taxon>
        <taxon>Aurantimonadaceae</taxon>
        <taxon>Jiella</taxon>
    </lineage>
</organism>
<evidence type="ECO:0000256" key="4">
    <source>
        <dbReference type="ARBA" id="ARBA00013085"/>
    </source>
</evidence>
<accession>A0A6N9SZR3</accession>
<dbReference type="GO" id="GO:0006020">
    <property type="term" value="P:inositol metabolic process"/>
    <property type="evidence" value="ECO:0007669"/>
    <property type="project" value="TreeGrafter"/>
</dbReference>
<dbReference type="PANTHER" id="PTHR20854:SF4">
    <property type="entry name" value="INOSITOL-1-MONOPHOSPHATASE-RELATED"/>
    <property type="match status" value="1"/>
</dbReference>
<evidence type="ECO:0000313" key="14">
    <source>
        <dbReference type="Proteomes" id="UP000469011"/>
    </source>
</evidence>
<keyword evidence="14" id="KW-1185">Reference proteome</keyword>
<feature type="binding site" evidence="12">
    <location>
        <position position="69"/>
    </location>
    <ligand>
        <name>Mg(2+)</name>
        <dbReference type="ChEBI" id="CHEBI:18420"/>
        <label>1</label>
        <note>catalytic</note>
    </ligand>
</feature>
<dbReference type="EC" id="3.1.3.15" evidence="4 11"/>
<evidence type="ECO:0000256" key="6">
    <source>
        <dbReference type="ARBA" id="ARBA00022723"/>
    </source>
</evidence>
<comment type="caution">
    <text evidence="13">The sequence shown here is derived from an EMBL/GenBank/DDBJ whole genome shotgun (WGS) entry which is preliminary data.</text>
</comment>
<dbReference type="GO" id="GO:0000105">
    <property type="term" value="P:L-histidine biosynthetic process"/>
    <property type="evidence" value="ECO:0007669"/>
    <property type="project" value="UniProtKB-UniRule"/>
</dbReference>
<dbReference type="InterPro" id="IPR020583">
    <property type="entry name" value="Inositol_monoP_metal-BS"/>
</dbReference>
<feature type="binding site" evidence="12">
    <location>
        <position position="87"/>
    </location>
    <ligand>
        <name>Mg(2+)</name>
        <dbReference type="ChEBI" id="CHEBI:18420"/>
        <label>1</label>
        <note>catalytic</note>
    </ligand>
</feature>
<dbReference type="RefSeq" id="WP_163462860.1">
    <property type="nucleotide sequence ID" value="NZ_JAAAMG010000006.1"/>
</dbReference>
<proteinExistence type="inferred from homology"/>
<comment type="similarity">
    <text evidence="3">Belongs to the inositol monophosphatase superfamily.</text>
</comment>
<gene>
    <name evidence="13" type="primary">hisN</name>
    <name evidence="13" type="ORF">GTK09_09195</name>
</gene>
<keyword evidence="9" id="KW-0368">Histidine biosynthesis</keyword>
<evidence type="ECO:0000256" key="5">
    <source>
        <dbReference type="ARBA" id="ARBA00022605"/>
    </source>
</evidence>
<dbReference type="AlphaFoldDB" id="A0A6N9SZR3"/>
<evidence type="ECO:0000256" key="11">
    <source>
        <dbReference type="NCBIfam" id="TIGR02067"/>
    </source>
</evidence>
<evidence type="ECO:0000313" key="13">
    <source>
        <dbReference type="EMBL" id="NDW04603.1"/>
    </source>
</evidence>
<dbReference type="PROSITE" id="PS00629">
    <property type="entry name" value="IMP_1"/>
    <property type="match status" value="1"/>
</dbReference>
<keyword evidence="6 12" id="KW-0479">Metal-binding</keyword>
<dbReference type="GO" id="GO:0007165">
    <property type="term" value="P:signal transduction"/>
    <property type="evidence" value="ECO:0007669"/>
    <property type="project" value="TreeGrafter"/>
</dbReference>
<evidence type="ECO:0000256" key="2">
    <source>
        <dbReference type="ARBA" id="ARBA00004970"/>
    </source>
</evidence>
<dbReference type="PANTHER" id="PTHR20854">
    <property type="entry name" value="INOSITOL MONOPHOSPHATASE"/>
    <property type="match status" value="1"/>
</dbReference>
<comment type="cofactor">
    <cofactor evidence="1 12">
        <name>Mg(2+)</name>
        <dbReference type="ChEBI" id="CHEBI:18420"/>
    </cofactor>
</comment>
<feature type="binding site" evidence="12">
    <location>
        <position position="84"/>
    </location>
    <ligand>
        <name>Mg(2+)</name>
        <dbReference type="ChEBI" id="CHEBI:18420"/>
        <label>1</label>
        <note>catalytic</note>
    </ligand>
</feature>
<dbReference type="CDD" id="cd01641">
    <property type="entry name" value="Bacterial_IMPase_like_1"/>
    <property type="match status" value="1"/>
</dbReference>
<dbReference type="SUPFAM" id="SSF56655">
    <property type="entry name" value="Carbohydrate phosphatase"/>
    <property type="match status" value="1"/>
</dbReference>
<dbReference type="InterPro" id="IPR011809">
    <property type="entry name" value="His_9_proposed"/>
</dbReference>
<evidence type="ECO:0000256" key="9">
    <source>
        <dbReference type="ARBA" id="ARBA00023102"/>
    </source>
</evidence>
<feature type="binding site" evidence="12">
    <location>
        <position position="212"/>
    </location>
    <ligand>
        <name>Mg(2+)</name>
        <dbReference type="ChEBI" id="CHEBI:18420"/>
        <label>1</label>
        <note>catalytic</note>
    </ligand>
</feature>
<dbReference type="Gene3D" id="3.40.190.80">
    <property type="match status" value="1"/>
</dbReference>
<evidence type="ECO:0000256" key="7">
    <source>
        <dbReference type="ARBA" id="ARBA00022801"/>
    </source>
</evidence>
<sequence>MDEPDATFLLQLADAADRETLPRFRAGGGIDNKLSGGDFDPVTEADRAAERAIRKLIGAHFPDHAIVGEEYGETGGGDRRWIIDPIDGTRAFITGIPVWGTLIGHYDAGRAKMGIMSQPFTGERFFADGRGSFLKRGDGEARPIAVRKTETIADATLFTTSPRLFSGDLLGRFEALEGAARLTRFGTDCYAFAMLAAGHVDLVVEGGLKPYDIAALIPLIEQAGGIVTTFAGDRPEQGGDILAAATPALHEAARRILAG</sequence>
<keyword evidence="5" id="KW-0028">Amino-acid biosynthesis</keyword>
<dbReference type="GO" id="GO:0046872">
    <property type="term" value="F:metal ion binding"/>
    <property type="evidence" value="ECO:0007669"/>
    <property type="project" value="UniProtKB-KW"/>
</dbReference>
<protein>
    <recommendedName>
        <fullName evidence="4 11">Histidinol-phosphatase</fullName>
        <ecNumber evidence="4 11">3.1.3.15</ecNumber>
    </recommendedName>
</protein>
<dbReference type="GO" id="GO:0004401">
    <property type="term" value="F:histidinol-phosphatase activity"/>
    <property type="evidence" value="ECO:0007669"/>
    <property type="project" value="UniProtKB-UniRule"/>
</dbReference>
<evidence type="ECO:0000256" key="1">
    <source>
        <dbReference type="ARBA" id="ARBA00001946"/>
    </source>
</evidence>
<keyword evidence="8 12" id="KW-0460">Magnesium</keyword>
<keyword evidence="7 13" id="KW-0378">Hydrolase</keyword>
<dbReference type="Proteomes" id="UP000469011">
    <property type="component" value="Unassembled WGS sequence"/>
</dbReference>
<evidence type="ECO:0000256" key="3">
    <source>
        <dbReference type="ARBA" id="ARBA00009759"/>
    </source>
</evidence>
<dbReference type="GO" id="GO:0008934">
    <property type="term" value="F:inositol monophosphate 1-phosphatase activity"/>
    <property type="evidence" value="ECO:0007669"/>
    <property type="project" value="TreeGrafter"/>
</dbReference>
<dbReference type="Pfam" id="PF00459">
    <property type="entry name" value="Inositol_P"/>
    <property type="match status" value="1"/>
</dbReference>
<evidence type="ECO:0000256" key="10">
    <source>
        <dbReference type="ARBA" id="ARBA00049158"/>
    </source>
</evidence>
<dbReference type="InterPro" id="IPR000760">
    <property type="entry name" value="Inositol_monophosphatase-like"/>
</dbReference>
<dbReference type="NCBIfam" id="TIGR02067">
    <property type="entry name" value="his_9_HisN"/>
    <property type="match status" value="1"/>
</dbReference>
<reference evidence="13 14" key="1">
    <citation type="submission" date="2020-01" db="EMBL/GenBank/DDBJ databases">
        <title>Jiella pacifica sp. nov.</title>
        <authorList>
            <person name="Xue Z."/>
            <person name="Zhu S."/>
            <person name="Chen J."/>
            <person name="Yang J."/>
        </authorList>
    </citation>
    <scope>NUCLEOTIDE SEQUENCE [LARGE SCALE GENOMIC DNA]</scope>
    <source>
        <strain evidence="13 14">40Bstr34</strain>
    </source>
</reference>
<evidence type="ECO:0000256" key="8">
    <source>
        <dbReference type="ARBA" id="ARBA00022842"/>
    </source>
</evidence>
<comment type="pathway">
    <text evidence="2">Amino-acid biosynthesis; L-histidine biosynthesis; L-histidine from 5-phospho-alpha-D-ribose 1-diphosphate: step 8/9.</text>
</comment>
<comment type="catalytic activity">
    <reaction evidence="10">
        <text>L-histidinol phosphate + H2O = L-histidinol + phosphate</text>
        <dbReference type="Rhea" id="RHEA:14465"/>
        <dbReference type="ChEBI" id="CHEBI:15377"/>
        <dbReference type="ChEBI" id="CHEBI:43474"/>
        <dbReference type="ChEBI" id="CHEBI:57699"/>
        <dbReference type="ChEBI" id="CHEBI:57980"/>
        <dbReference type="EC" id="3.1.3.15"/>
    </reaction>
</comment>
<dbReference type="Gene3D" id="3.30.540.10">
    <property type="entry name" value="Fructose-1,6-Bisphosphatase, subunit A, domain 1"/>
    <property type="match status" value="1"/>
</dbReference>